<accession>A0A7X2GYK7</accession>
<organism evidence="1 2">
    <name type="scientific">Neisseria brasiliensis</name>
    <dbReference type="NCBI Taxonomy" id="2666100"/>
    <lineage>
        <taxon>Bacteria</taxon>
        <taxon>Pseudomonadati</taxon>
        <taxon>Pseudomonadota</taxon>
        <taxon>Betaproteobacteria</taxon>
        <taxon>Neisseriales</taxon>
        <taxon>Neisseriaceae</taxon>
        <taxon>Neisseria</taxon>
    </lineage>
</organism>
<reference evidence="1" key="1">
    <citation type="journal article" name="Emerg. Infect. Dis.">
        <title>Two cases of a newly characterized neisseria species.</title>
        <authorList>
            <person name="Mustapha M."/>
            <person name="Lemos A.P.S."/>
            <person name="Harrison L.H."/>
            <person name="Vantyne D."/>
            <person name="Sacchi C.T."/>
        </authorList>
    </citation>
    <scope>NUCLEOTIDE SEQUENCE</scope>
    <source>
        <strain evidence="1">N.95.16</strain>
    </source>
</reference>
<name>A0A7X2GYK7_9NEIS</name>
<dbReference type="EMBL" id="WJXO01000001">
    <property type="protein sequence ID" value="MRN38378.1"/>
    <property type="molecule type" value="Genomic_DNA"/>
</dbReference>
<evidence type="ECO:0000313" key="1">
    <source>
        <dbReference type="EMBL" id="MRN38378.1"/>
    </source>
</evidence>
<proteinExistence type="predicted"/>
<evidence type="ECO:0000313" key="2">
    <source>
        <dbReference type="Proteomes" id="UP000486297"/>
    </source>
</evidence>
<comment type="caution">
    <text evidence="1">The sequence shown here is derived from an EMBL/GenBank/DDBJ whole genome shotgun (WGS) entry which is preliminary data.</text>
</comment>
<protein>
    <submittedName>
        <fullName evidence="1">HrgA protein</fullName>
    </submittedName>
</protein>
<keyword evidence="2" id="KW-1185">Reference proteome</keyword>
<dbReference type="Proteomes" id="UP000486297">
    <property type="component" value="Unassembled WGS sequence"/>
</dbReference>
<dbReference type="RefSeq" id="WP_095503297.1">
    <property type="nucleotide sequence ID" value="NZ_WJXO01000001.1"/>
</dbReference>
<gene>
    <name evidence="1" type="ORF">GJU80_07775</name>
</gene>
<sequence length="300" mass="34647">MKKLSQPAKVAAFLQRNPEKKFTARQIAEGITMQYASDYQHKKKKYADEKAFIQQIVAEIGAHKDSIIKICPEIEMQDKPRPRLFWYQPHESQVIEPMVIETHDAERISEADLYPKLMAFLSQELKLYCLRIDEKRSKNTRGSKGNQWLHPDIVAMQVMDQDWAEDVRQCVKLGSGQNVVLWSFEVKLELNGSNVRESFFQAVSNSSWANEGYLVTASIVGEHTEEELRILSALHGIGVIVLNVHELSESEILLPAKRKTEMDWQSANRIVEQNSDFARFIEYVAIYYQSGKVIKENWNK</sequence>
<dbReference type="AlphaFoldDB" id="A0A7X2GYK7"/>